<sequence length="803" mass="95288">MSQNPEECLDFVRTVLPKTNLNLDDLFTSQGIVLCCILNKFIPTKKLEAVVATTLEWKSNSNYSEYCRTLIQELGYPEESIFDVQLLLNDQEESKAQLLETIFFLKQRITTKGIVHCSRECRTIFVSSSKEFDQYKKILKLKLLGSVTENHFFKQKVGDLKLINKYEKKKKKKKSTSGKKINKEEGFDQDNQRKEQERGREQEKEQQVFERNNTKNEYPAQRSKRLKNVINNFTNLQTNKKSQYKKEKVKDKVKVESKEKERNKKRLKKKLPKKDLNEEEKEKKEEQEQEEQEEQEEKKQEEQEQEQEKKHETKRKKEQLTIIQNQKTTKKKKLHRSRSSPRNKSRRRKKSKSRLTKSINSESDFSEKTKKIKRRKKEENKNQDKKKKEKRQRSRTYYGENSYRIKFKNFKKNNGFINKKQTSSKKKKKKSIRGWKAKERDLSKEPNFQRLLILHISTGWKYFNKKTFIKYCDKNIYKTEYKVIKSAFQDAKKWTRLKSGEIPIKVCLYSPEISLENFAIVDITSDKQRWRSGKIFFNKNSFRIITGKQNPINEFQQKWKTNLVCCHHNIDHNVLLFGKKKKNIILRTSNFHGKLIIIFLWIIYTFKKNYKNIINKNPPVKDVNVDQINFSILPPMISPNRNLKKLYSCWELVSGLGSTPSESMKCATESYWTNKGVNFLVHNVINHTVPFQVGYLKIRKMGIIIGHGNKDTDGFTYSSSFTISEFQINDSLFQLEGLTSNHKIRQMKFLAKSPEEKILIINTIQTFLRKNKNKIELLINNFKSTEYDSSDLEGKEKQLNQNL</sequence>
<feature type="compositionally biased region" description="Basic residues" evidence="1">
    <location>
        <begin position="328"/>
        <end position="355"/>
    </location>
</feature>
<feature type="compositionally biased region" description="Basic and acidic residues" evidence="1">
    <location>
        <begin position="181"/>
        <end position="214"/>
    </location>
</feature>
<feature type="compositionally biased region" description="Basic residues" evidence="1">
    <location>
        <begin position="263"/>
        <end position="272"/>
    </location>
</feature>
<feature type="region of interest" description="Disordered" evidence="1">
    <location>
        <begin position="168"/>
        <end position="398"/>
    </location>
</feature>
<dbReference type="Proteomes" id="UP001150062">
    <property type="component" value="Unassembled WGS sequence"/>
</dbReference>
<feature type="domain" description="Calponin-homology (CH)" evidence="3">
    <location>
        <begin position="2"/>
        <end position="107"/>
    </location>
</feature>
<feature type="compositionally biased region" description="Basic residues" evidence="1">
    <location>
        <begin position="422"/>
        <end position="435"/>
    </location>
</feature>
<protein>
    <submittedName>
        <fullName evidence="4">A-type inclusion protein</fullName>
    </submittedName>
</protein>
<evidence type="ECO:0000313" key="5">
    <source>
        <dbReference type="Proteomes" id="UP001150062"/>
    </source>
</evidence>
<accession>A0ABQ8Z1D6</accession>
<organism evidence="4 5">
    <name type="scientific">Anaeramoeba flamelloides</name>
    <dbReference type="NCBI Taxonomy" id="1746091"/>
    <lineage>
        <taxon>Eukaryota</taxon>
        <taxon>Metamonada</taxon>
        <taxon>Anaeramoebidae</taxon>
        <taxon>Anaeramoeba</taxon>
    </lineage>
</organism>
<gene>
    <name evidence="4" type="ORF">M0813_15512</name>
</gene>
<evidence type="ECO:0000256" key="1">
    <source>
        <dbReference type="SAM" id="MobiDB-lite"/>
    </source>
</evidence>
<feature type="region of interest" description="Disordered" evidence="1">
    <location>
        <begin position="414"/>
        <end position="438"/>
    </location>
</feature>
<keyword evidence="2" id="KW-0812">Transmembrane</keyword>
<proteinExistence type="predicted"/>
<keyword evidence="2" id="KW-0472">Membrane</keyword>
<evidence type="ECO:0000313" key="4">
    <source>
        <dbReference type="EMBL" id="KAJ6250700.1"/>
    </source>
</evidence>
<evidence type="ECO:0000259" key="3">
    <source>
        <dbReference type="PROSITE" id="PS50021"/>
    </source>
</evidence>
<feature type="compositionally biased region" description="Basic residues" evidence="1">
    <location>
        <begin position="384"/>
        <end position="394"/>
    </location>
</feature>
<name>A0ABQ8Z1D6_9EUKA</name>
<comment type="caution">
    <text evidence="4">The sequence shown here is derived from an EMBL/GenBank/DDBJ whole genome shotgun (WGS) entry which is preliminary data.</text>
</comment>
<evidence type="ECO:0000256" key="2">
    <source>
        <dbReference type="SAM" id="Phobius"/>
    </source>
</evidence>
<dbReference type="EMBL" id="JAOAOG010000073">
    <property type="protein sequence ID" value="KAJ6250700.1"/>
    <property type="molecule type" value="Genomic_DNA"/>
</dbReference>
<feature type="compositionally biased region" description="Basic and acidic residues" evidence="1">
    <location>
        <begin position="273"/>
        <end position="286"/>
    </location>
</feature>
<feature type="transmembrane region" description="Helical" evidence="2">
    <location>
        <begin position="589"/>
        <end position="606"/>
    </location>
</feature>
<reference evidence="4" key="1">
    <citation type="submission" date="2022-08" db="EMBL/GenBank/DDBJ databases">
        <title>Novel sulfate-reducing endosymbionts in the free-living metamonad Anaeramoeba.</title>
        <authorList>
            <person name="Jerlstrom-Hultqvist J."/>
            <person name="Cepicka I."/>
            <person name="Gallot-Lavallee L."/>
            <person name="Salas-Leiva D."/>
            <person name="Curtis B.A."/>
            <person name="Zahonova K."/>
            <person name="Pipaliya S."/>
            <person name="Dacks J."/>
            <person name="Roger A.J."/>
        </authorList>
    </citation>
    <scope>NUCLEOTIDE SEQUENCE</scope>
    <source>
        <strain evidence="4">Schooner1</strain>
    </source>
</reference>
<dbReference type="InterPro" id="IPR001715">
    <property type="entry name" value="CH_dom"/>
</dbReference>
<feature type="compositionally biased region" description="Basic residues" evidence="1">
    <location>
        <begin position="168"/>
        <end position="177"/>
    </location>
</feature>
<dbReference type="PROSITE" id="PS50021">
    <property type="entry name" value="CH"/>
    <property type="match status" value="1"/>
</dbReference>
<feature type="compositionally biased region" description="Basic and acidic residues" evidence="1">
    <location>
        <begin position="244"/>
        <end position="262"/>
    </location>
</feature>
<feature type="compositionally biased region" description="Basic and acidic residues" evidence="1">
    <location>
        <begin position="296"/>
        <end position="311"/>
    </location>
</feature>
<feature type="compositionally biased region" description="Polar residues" evidence="1">
    <location>
        <begin position="229"/>
        <end position="239"/>
    </location>
</feature>
<keyword evidence="2" id="KW-1133">Transmembrane helix</keyword>
<keyword evidence="5" id="KW-1185">Reference proteome</keyword>